<dbReference type="EMBL" id="LVLJ01002594">
    <property type="protein sequence ID" value="OAE24470.1"/>
    <property type="molecule type" value="Genomic_DNA"/>
</dbReference>
<comment type="caution">
    <text evidence="1">The sequence shown here is derived from an EMBL/GenBank/DDBJ whole genome shotgun (WGS) entry which is preliminary data.</text>
</comment>
<dbReference type="AlphaFoldDB" id="A0A176VUI6"/>
<dbReference type="InterPro" id="IPR011989">
    <property type="entry name" value="ARM-like"/>
</dbReference>
<evidence type="ECO:0000313" key="2">
    <source>
        <dbReference type="Proteomes" id="UP000077202"/>
    </source>
</evidence>
<accession>A0A176VUI6</accession>
<organism evidence="1 2">
    <name type="scientific">Marchantia polymorpha subsp. ruderalis</name>
    <dbReference type="NCBI Taxonomy" id="1480154"/>
    <lineage>
        <taxon>Eukaryota</taxon>
        <taxon>Viridiplantae</taxon>
        <taxon>Streptophyta</taxon>
        <taxon>Embryophyta</taxon>
        <taxon>Marchantiophyta</taxon>
        <taxon>Marchantiopsida</taxon>
        <taxon>Marchantiidae</taxon>
        <taxon>Marchantiales</taxon>
        <taxon>Marchantiaceae</taxon>
        <taxon>Marchantia</taxon>
    </lineage>
</organism>
<dbReference type="SUPFAM" id="SSF48371">
    <property type="entry name" value="ARM repeat"/>
    <property type="match status" value="1"/>
</dbReference>
<reference evidence="1" key="1">
    <citation type="submission" date="2016-03" db="EMBL/GenBank/DDBJ databases">
        <title>Mechanisms controlling the formation of the plant cell surface in tip-growing cells are functionally conserved among land plants.</title>
        <authorList>
            <person name="Honkanen S."/>
            <person name="Jones V.A."/>
            <person name="Morieri G."/>
            <person name="Champion C."/>
            <person name="Hetherington A.J."/>
            <person name="Kelly S."/>
            <person name="Saint-Marcoux D."/>
            <person name="Proust H."/>
            <person name="Prescott H."/>
            <person name="Dolan L."/>
        </authorList>
    </citation>
    <scope>NUCLEOTIDE SEQUENCE [LARGE SCALE GENOMIC DNA]</scope>
    <source>
        <tissue evidence="1">Whole gametophyte</tissue>
    </source>
</reference>
<name>A0A176VUI6_MARPO</name>
<evidence type="ECO:0000313" key="1">
    <source>
        <dbReference type="EMBL" id="OAE24470.1"/>
    </source>
</evidence>
<gene>
    <name evidence="1" type="ORF">AXG93_1615s1230</name>
</gene>
<dbReference type="InterPro" id="IPR016024">
    <property type="entry name" value="ARM-type_fold"/>
</dbReference>
<sequence>MSNGRPTVDQLVVRMGSQEDLDVRVKAATTLAFATDKRRENDENFHELERTFKVLVCMLEEKQIPNLQYSAAHALSNVPGYYSELAKQPKALMTLAILLVGNRSAESGEQNEGEMVHRVKVTTIFEGITAGGANALQIANCQGVLENMVRVLEVTEDNPVQLQLSIVNFT</sequence>
<protein>
    <submittedName>
        <fullName evidence="1">Uncharacterized protein</fullName>
    </submittedName>
</protein>
<keyword evidence="2" id="KW-1185">Reference proteome</keyword>
<dbReference type="Gene3D" id="1.25.10.10">
    <property type="entry name" value="Leucine-rich Repeat Variant"/>
    <property type="match status" value="1"/>
</dbReference>
<dbReference type="Proteomes" id="UP000077202">
    <property type="component" value="Unassembled WGS sequence"/>
</dbReference>
<proteinExistence type="predicted"/>